<feature type="compositionally biased region" description="Basic and acidic residues" evidence="1">
    <location>
        <begin position="731"/>
        <end position="749"/>
    </location>
</feature>
<dbReference type="PROSITE" id="PS50234">
    <property type="entry name" value="VWFA"/>
    <property type="match status" value="1"/>
</dbReference>
<dbReference type="InterPro" id="IPR008984">
    <property type="entry name" value="SMAD_FHA_dom_sf"/>
</dbReference>
<feature type="domain" description="VWFA" evidence="3">
    <location>
        <begin position="374"/>
        <end position="555"/>
    </location>
</feature>
<feature type="region of interest" description="Disordered" evidence="1">
    <location>
        <begin position="730"/>
        <end position="763"/>
    </location>
</feature>
<feature type="transmembrane region" description="Helical" evidence="2">
    <location>
        <begin position="37"/>
        <end position="60"/>
    </location>
</feature>
<evidence type="ECO:0000259" key="3">
    <source>
        <dbReference type="PROSITE" id="PS50234"/>
    </source>
</evidence>
<dbReference type="SMART" id="SM00327">
    <property type="entry name" value="VWA"/>
    <property type="match status" value="1"/>
</dbReference>
<comment type="caution">
    <text evidence="4">The sequence shown here is derived from an EMBL/GenBank/DDBJ whole genome shotgun (WGS) entry which is preliminary data.</text>
</comment>
<dbReference type="Pfam" id="PF16697">
    <property type="entry name" value="Yop-YscD_cpl"/>
    <property type="match status" value="1"/>
</dbReference>
<dbReference type="CDD" id="cd00060">
    <property type="entry name" value="FHA"/>
    <property type="match status" value="2"/>
</dbReference>
<dbReference type="Gene3D" id="2.60.200.20">
    <property type="match status" value="2"/>
</dbReference>
<evidence type="ECO:0000313" key="4">
    <source>
        <dbReference type="EMBL" id="POQ98815.1"/>
    </source>
</evidence>
<evidence type="ECO:0000256" key="1">
    <source>
        <dbReference type="SAM" id="MobiDB-lite"/>
    </source>
</evidence>
<dbReference type="InterPro" id="IPR002035">
    <property type="entry name" value="VWF_A"/>
</dbReference>
<dbReference type="OrthoDB" id="366583at2"/>
<keyword evidence="5" id="KW-1185">Reference proteome</keyword>
<dbReference type="SUPFAM" id="SSF49879">
    <property type="entry name" value="SMAD/FHA domain"/>
    <property type="match status" value="2"/>
</dbReference>
<evidence type="ECO:0000256" key="2">
    <source>
        <dbReference type="SAM" id="Phobius"/>
    </source>
</evidence>
<feature type="transmembrane region" description="Helical" evidence="2">
    <location>
        <begin position="138"/>
        <end position="158"/>
    </location>
</feature>
<gene>
    <name evidence="4" type="ORF">AU468_12305</name>
</gene>
<dbReference type="SUPFAM" id="SSF53300">
    <property type="entry name" value="vWA-like"/>
    <property type="match status" value="1"/>
</dbReference>
<dbReference type="AlphaFoldDB" id="A0A2S4JH51"/>
<keyword evidence="2" id="KW-0472">Membrane</keyword>
<accession>A0A2S4JH51</accession>
<dbReference type="Pfam" id="PF00498">
    <property type="entry name" value="FHA"/>
    <property type="match status" value="1"/>
</dbReference>
<keyword evidence="2" id="KW-0812">Transmembrane</keyword>
<dbReference type="EMBL" id="LPWH01000117">
    <property type="protein sequence ID" value="POQ98815.1"/>
    <property type="molecule type" value="Genomic_DNA"/>
</dbReference>
<feature type="transmembrane region" description="Helical" evidence="2">
    <location>
        <begin position="106"/>
        <end position="126"/>
    </location>
</feature>
<feature type="transmembrane region" description="Helical" evidence="2">
    <location>
        <begin position="7"/>
        <end position="25"/>
    </location>
</feature>
<dbReference type="Proteomes" id="UP000237350">
    <property type="component" value="Unassembled WGS sequence"/>
</dbReference>
<dbReference type="Pfam" id="PF13519">
    <property type="entry name" value="VWA_2"/>
    <property type="match status" value="1"/>
</dbReference>
<protein>
    <recommendedName>
        <fullName evidence="3">VWFA domain-containing protein</fullName>
    </recommendedName>
</protein>
<feature type="transmembrane region" description="Helical" evidence="2">
    <location>
        <begin position="72"/>
        <end position="100"/>
    </location>
</feature>
<keyword evidence="2" id="KW-1133">Transmembrane helix</keyword>
<evidence type="ECO:0000313" key="5">
    <source>
        <dbReference type="Proteomes" id="UP000237350"/>
    </source>
</evidence>
<dbReference type="Gene3D" id="3.40.50.410">
    <property type="entry name" value="von Willebrand factor, type A domain"/>
    <property type="match status" value="1"/>
</dbReference>
<proteinExistence type="predicted"/>
<dbReference type="InterPro" id="IPR000253">
    <property type="entry name" value="FHA_dom"/>
</dbReference>
<organism evidence="4 5">
    <name type="scientific">Alkalispirochaeta sphaeroplastigenens</name>
    <dbReference type="NCBI Taxonomy" id="1187066"/>
    <lineage>
        <taxon>Bacteria</taxon>
        <taxon>Pseudomonadati</taxon>
        <taxon>Spirochaetota</taxon>
        <taxon>Spirochaetia</taxon>
        <taxon>Spirochaetales</taxon>
        <taxon>Spirochaetaceae</taxon>
        <taxon>Alkalispirochaeta</taxon>
    </lineage>
</organism>
<name>A0A2S4JH51_9SPIO</name>
<dbReference type="CDD" id="cd00198">
    <property type="entry name" value="vWFA"/>
    <property type="match status" value="1"/>
</dbReference>
<dbReference type="InterPro" id="IPR036465">
    <property type="entry name" value="vWFA_dom_sf"/>
</dbReference>
<sequence length="763" mass="82391">MSLLIRRLIYLAVGVLAGLALWPLVEVMLLVQRFFPTYLSFSIVSGLLFGAVMGAFFGMIDGIVAARFRRILTGAGFGGVLGGLGGALGFVLGQGLLFFLSDPGRVGLAASRVAGWSVLGLCAGVSEGIRRRSWLRTGMGLSGGLLGGLLGGIALEFLARPLGFVLYGFLLAGFYSLIEGVQSSGVFRLLNGPHKGREFILNQRRLRIGSWPGSDILIQGYSGTAPHHAELRQRRGELYLKALVPPEEGKTKRNDRPLDQETAPVLLKFDDVLQIGSAKFLFRPLAALLVVLAALTLPQEGGAWNVRLGQVNTARLLGRQTVDLYLGITDHEGSPLEGLSLEDLRVLESADGETFVSRPLISLEERAGEREGITVLLLVDNSGSMYPARMPGVRAAVRQFLQDLDPSRDRVGLATFNTHYRLLAAPTESVASVELLLETITRPGRDDAFTELYRAISLAAEDLAGFEGRRAVLILTDGQDYPFSVHRGGAHPLYGMETVPAGEARDALQRRGVGAFGINFAGGTDPLFEAIVLPNGGMIFDAADGDELGRVYGEIRRAMLQEYRLRYRAGTMPSQKRYLRVELDSPEGRVSREGAYYAGTLFGLPREDWNPLTLLLFPGALAAAALLGRLRFLNRRKSPNLEVLGLRGGATRVLDLSGQETVIGASAEADLTMTSSPDMRDRHATIVRDEKRGTATVVSAQEILVNNQPVTRRVLEPGDVIQLPGATLVFDDPRVPEEGKKGEGQKRGGPEAAEGGFPVNRGC</sequence>
<dbReference type="InterPro" id="IPR032030">
    <property type="entry name" value="YscD_cytoplasmic_dom"/>
</dbReference>
<reference evidence="5" key="1">
    <citation type="submission" date="2015-12" db="EMBL/GenBank/DDBJ databases">
        <authorList>
            <person name="Lodha T.D."/>
            <person name="Chintalapati S."/>
            <person name="Chintalapati V.R."/>
            <person name="Sravanthi T."/>
        </authorList>
    </citation>
    <scope>NUCLEOTIDE SEQUENCE [LARGE SCALE GENOMIC DNA]</scope>
    <source>
        <strain evidence="5">JC133</strain>
    </source>
</reference>
<dbReference type="RefSeq" id="WP_103680979.1">
    <property type="nucleotide sequence ID" value="NZ_LPWH01000117.1"/>
</dbReference>